<accession>E6RCT1</accession>
<evidence type="ECO:0000313" key="2">
    <source>
        <dbReference type="Proteomes" id="UP000007805"/>
    </source>
</evidence>
<organism evidence="1 2">
    <name type="scientific">Cryptococcus gattii serotype B (strain WM276 / ATCC MYA-4071)</name>
    <name type="common">Filobasidiella gattii</name>
    <name type="synonym">Cryptococcus bacillisporus</name>
    <dbReference type="NCBI Taxonomy" id="367775"/>
    <lineage>
        <taxon>Eukaryota</taxon>
        <taxon>Fungi</taxon>
        <taxon>Dikarya</taxon>
        <taxon>Basidiomycota</taxon>
        <taxon>Agaricomycotina</taxon>
        <taxon>Tremellomycetes</taxon>
        <taxon>Tremellales</taxon>
        <taxon>Cryptococcaceae</taxon>
        <taxon>Cryptococcus</taxon>
        <taxon>Cryptococcus gattii species complex</taxon>
    </lineage>
</organism>
<name>E6RCT1_CRYGW</name>
<dbReference type="AlphaFoldDB" id="E6RCT1"/>
<dbReference type="RefSeq" id="XP_003196403.1">
    <property type="nucleotide sequence ID" value="XM_003196355.1"/>
</dbReference>
<protein>
    <submittedName>
        <fullName evidence="1">Uncharacterized protein</fullName>
    </submittedName>
</protein>
<dbReference type="Proteomes" id="UP000007805">
    <property type="component" value="Chromosome J"/>
</dbReference>
<reference evidence="1 2" key="1">
    <citation type="journal article" date="2011" name="MBio">
        <title>Genome variation in Cryptococcus gattii, an emerging pathogen of immunocompetent hosts.</title>
        <authorList>
            <person name="D'Souza C.A."/>
            <person name="Kronstad J.W."/>
            <person name="Taylor G."/>
            <person name="Warren R."/>
            <person name="Yuen M."/>
            <person name="Hu G."/>
            <person name="Jung W.H."/>
            <person name="Sham A."/>
            <person name="Kidd S.E."/>
            <person name="Tangen K."/>
            <person name="Lee N."/>
            <person name="Zeilmaker T."/>
            <person name="Sawkins J."/>
            <person name="McVicker G."/>
            <person name="Shah S."/>
            <person name="Gnerre S."/>
            <person name="Griggs A."/>
            <person name="Zeng Q."/>
            <person name="Bartlett K."/>
            <person name="Li W."/>
            <person name="Wang X."/>
            <person name="Heitman J."/>
            <person name="Stajich J.E."/>
            <person name="Fraser J.A."/>
            <person name="Meyer W."/>
            <person name="Carter D."/>
            <person name="Schein J."/>
            <person name="Krzywinski M."/>
            <person name="Kwon-Chung K.J."/>
            <person name="Varma A."/>
            <person name="Wang J."/>
            <person name="Brunham R."/>
            <person name="Fyfe M."/>
            <person name="Ouellette B.F."/>
            <person name="Siddiqui A."/>
            <person name="Marra M."/>
            <person name="Jones S."/>
            <person name="Holt R."/>
            <person name="Birren B.W."/>
            <person name="Galagan J.E."/>
            <person name="Cuomo C.A."/>
        </authorList>
    </citation>
    <scope>NUCLEOTIDE SEQUENCE [LARGE SCALE GENOMIC DNA]</scope>
    <source>
        <strain evidence="2">WM276 / ATCC MYA-4071</strain>
    </source>
</reference>
<dbReference type="HOGENOM" id="CLU_1026789_0_0_1"/>
<keyword evidence="2" id="KW-1185">Reference proteome</keyword>
<evidence type="ECO:0000313" key="1">
    <source>
        <dbReference type="EMBL" id="ADV24616.1"/>
    </source>
</evidence>
<dbReference type="VEuPathDB" id="FungiDB:CGB_J1440W"/>
<dbReference type="EMBL" id="CP000295">
    <property type="protein sequence ID" value="ADV24616.1"/>
    <property type="molecule type" value="Genomic_DNA"/>
</dbReference>
<proteinExistence type="predicted"/>
<gene>
    <name evidence="1" type="ordered locus">CGB_J1440W</name>
</gene>
<dbReference type="GeneID" id="10184959"/>
<sequence length="228" mass="26067">MRALGEHLPRTLGEVAEHGNKIDWLTSSLISSFAINKSYQQSYPIVLQRRLVRILLDPIMAPNGYYQDAEMNSTVGRPNWDHLKCHFYQNLVNAAVDVCLPDSSMSRMPSREEFCKRVKDYLEGTAKMKKRMKAEREANQLLKAICARVNPLSAWIKTNFERILKSLLLVYHMEASVHGLSTSHNLLDSQDDEGLTSDANQYAEFLVLCDLYEQERVDEPSYILALKG</sequence>
<dbReference type="KEGG" id="cgi:CGB_J1440W"/>
<dbReference type="OrthoDB" id="2577477at2759"/>
<reference key="2">
    <citation type="journal article" date="2011" name="MBio">
        <title>Genome variation in Cryptococcus gattii, an emerging pathogen of immunocompetent hosts.</title>
        <authorList>
            <person name="D'Souza C.A."/>
            <person name="Kronstad J.W."/>
            <person name="Taylor G."/>
            <person name="Warren R."/>
            <person name="Yuen M."/>
            <person name="Hu G."/>
            <person name="Jung W.H."/>
            <person name="Sham A."/>
            <person name="Kidd S.E."/>
            <person name="Tangen K."/>
            <person name="Lee N."/>
            <person name="Zeilmaker T."/>
            <person name="Sawkins J."/>
            <person name="McVicker G."/>
            <person name="Shah S."/>
            <person name="Gnerre S."/>
            <person name="Griggs A."/>
            <person name="Zeng Q."/>
            <person name="Bartlett K."/>
            <person name="Li W."/>
            <person name="Wang X."/>
            <person name="Heitman J."/>
            <person name="Stajich J.E."/>
            <person name="Fraser J.A."/>
            <person name="Meyer W."/>
            <person name="Carter D."/>
            <person name="Schein J."/>
            <person name="Krzywinski M."/>
            <person name="Kwong-Chung K.J."/>
            <person name="Varma A."/>
            <person name="Wang J."/>
            <person name="Brunham R."/>
            <person name="Fyfe M."/>
            <person name="Ouellette B.F.F."/>
            <person name="Siddiqui A."/>
            <person name="Marra M."/>
            <person name="Jones S."/>
            <person name="Holt R."/>
            <person name="Birren B.W."/>
            <person name="Galagan J.E."/>
            <person name="Cuomo C.A."/>
        </authorList>
    </citation>
    <scope>NUCLEOTIDE SEQUENCE</scope>
    <source>
        <strain>WM276</strain>
    </source>
</reference>